<organism evidence="2 3">
    <name type="scientific">Xanthoceras sorbifolium</name>
    <dbReference type="NCBI Taxonomy" id="99658"/>
    <lineage>
        <taxon>Eukaryota</taxon>
        <taxon>Viridiplantae</taxon>
        <taxon>Streptophyta</taxon>
        <taxon>Embryophyta</taxon>
        <taxon>Tracheophyta</taxon>
        <taxon>Spermatophyta</taxon>
        <taxon>Magnoliopsida</taxon>
        <taxon>eudicotyledons</taxon>
        <taxon>Gunneridae</taxon>
        <taxon>Pentapetalae</taxon>
        <taxon>rosids</taxon>
        <taxon>malvids</taxon>
        <taxon>Sapindales</taxon>
        <taxon>Sapindaceae</taxon>
        <taxon>Xanthoceroideae</taxon>
        <taxon>Xanthoceras</taxon>
    </lineage>
</organism>
<dbReference type="InterPro" id="IPR002083">
    <property type="entry name" value="MATH/TRAF_dom"/>
</dbReference>
<dbReference type="PANTHER" id="PTHR46162">
    <property type="entry name" value="TRAF-LIKE FAMILY PROTEIN"/>
    <property type="match status" value="1"/>
</dbReference>
<comment type="caution">
    <text evidence="2">The sequence shown here is derived from an EMBL/GenBank/DDBJ whole genome shotgun (WGS) entry which is preliminary data.</text>
</comment>
<dbReference type="PANTHER" id="PTHR46162:SF9">
    <property type="entry name" value="MATH DOMAIN-CONTAINING PROTEIN"/>
    <property type="match status" value="1"/>
</dbReference>
<evidence type="ECO:0000313" key="2">
    <source>
        <dbReference type="EMBL" id="KAH7565354.1"/>
    </source>
</evidence>
<dbReference type="Gene3D" id="2.60.210.10">
    <property type="entry name" value="Apoptosis, Tumor Necrosis Factor Receptor Associated Protein 2, Chain A"/>
    <property type="match status" value="5"/>
</dbReference>
<keyword evidence="3" id="KW-1185">Reference proteome</keyword>
<dbReference type="PROSITE" id="PS50144">
    <property type="entry name" value="MATH"/>
    <property type="match status" value="4"/>
</dbReference>
<gene>
    <name evidence="2" type="ORF">JRO89_XS09G0193300</name>
</gene>
<dbReference type="CDD" id="cd00121">
    <property type="entry name" value="MATH"/>
    <property type="match status" value="4"/>
</dbReference>
<feature type="domain" description="MATH" evidence="1">
    <location>
        <begin position="386"/>
        <end position="482"/>
    </location>
</feature>
<feature type="domain" description="MATH" evidence="1">
    <location>
        <begin position="15"/>
        <end position="124"/>
    </location>
</feature>
<reference evidence="2 3" key="1">
    <citation type="submission" date="2021-02" db="EMBL/GenBank/DDBJ databases">
        <title>Plant Genome Project.</title>
        <authorList>
            <person name="Zhang R.-G."/>
        </authorList>
    </citation>
    <scope>NUCLEOTIDE SEQUENCE [LARGE SCALE GENOMIC DNA]</scope>
    <source>
        <tissue evidence="2">Leaves</tissue>
    </source>
</reference>
<proteinExistence type="predicted"/>
<name>A0ABQ8HLZ7_9ROSI</name>
<feature type="domain" description="MATH" evidence="1">
    <location>
        <begin position="144"/>
        <end position="195"/>
    </location>
</feature>
<dbReference type="Proteomes" id="UP000827721">
    <property type="component" value="Unassembled WGS sequence"/>
</dbReference>
<dbReference type="SUPFAM" id="SSF49599">
    <property type="entry name" value="TRAF domain-like"/>
    <property type="match status" value="4"/>
</dbReference>
<dbReference type="EMBL" id="JAFEMO010000009">
    <property type="protein sequence ID" value="KAH7565354.1"/>
    <property type="molecule type" value="Genomic_DNA"/>
</dbReference>
<sequence length="492" mass="56150">MATGATLLKGRNDPPSHYLFKIESFSSLSKSSIVKFCSDDFEAGGYEWKLWIYPTGDSSVNGKDYISFHLELVETDSLPTDVWEFHYHPMNTIFGISKFIDLNTFSSPANGYLFDDTCIFGVEVFVVKSTSKRRSLSMIHYPATYYHTWKVNNFSSLINEKYESESFGCYKWKILLYPNGCEGGEGNSISIFLNMSPTRFPPNSNLFVEIILRVKDQTYGEHIEWKGRNAPPSHYLFKIESFSSLSKSSIVKFCSDDFEAGGYKWKLWIYPTGDNSIDGKDYLSFYLELVETSSLPTGWEVTVNSNLFIFNRLQNKYFSNKDVCDFNYHSMNTIFRISKFIDLNTFSSPVNGYLFDDTCVFGVEVFVVKNTFKEGRLSMMRDPATNIVLYPNGNAEGKGNSISIFLNVSRSNFPPNSKLFVEIILRVKDQTNGKHIEYKESYLYAPSNNFACGRREFLSLAKLKDSKHGYLVDDTLIIEAEATLLGLILPKS</sequence>
<evidence type="ECO:0000259" key="1">
    <source>
        <dbReference type="PROSITE" id="PS50144"/>
    </source>
</evidence>
<dbReference type="InterPro" id="IPR008974">
    <property type="entry name" value="TRAF-like"/>
</dbReference>
<feature type="domain" description="MATH" evidence="1">
    <location>
        <begin position="232"/>
        <end position="365"/>
    </location>
</feature>
<evidence type="ECO:0000313" key="3">
    <source>
        <dbReference type="Proteomes" id="UP000827721"/>
    </source>
</evidence>
<dbReference type="Pfam" id="PF22486">
    <property type="entry name" value="MATH_2"/>
    <property type="match status" value="4"/>
</dbReference>
<protein>
    <recommendedName>
        <fullName evidence="1">MATH domain-containing protein</fullName>
    </recommendedName>
</protein>
<dbReference type="SMART" id="SM00061">
    <property type="entry name" value="MATH"/>
    <property type="match status" value="3"/>
</dbReference>
<accession>A0ABQ8HLZ7</accession>